<dbReference type="GO" id="GO:0004636">
    <property type="term" value="F:phosphoribosyl-ATP diphosphatase activity"/>
    <property type="evidence" value="ECO:0007669"/>
    <property type="project" value="UniProtKB-UniRule"/>
</dbReference>
<dbReference type="EMBL" id="LC066397">
    <property type="protein sequence ID" value="BAT31352.1"/>
    <property type="molecule type" value="Genomic_DNA"/>
</dbReference>
<evidence type="ECO:0000256" key="8">
    <source>
        <dbReference type="ARBA" id="ARBA00023102"/>
    </source>
</evidence>
<evidence type="ECO:0000256" key="7">
    <source>
        <dbReference type="ARBA" id="ARBA00022840"/>
    </source>
</evidence>
<sequence length="112" mass="12013">MTDFSLSDLEKIVAERANASPSESYTAKLKAMGVSHVAKKLGEESTETVIALVSQDDDRVVSESADLIYHLLVALNLRGIPAADIFSELGRRTSTTGLEEKAARPPDGPREG</sequence>
<dbReference type="NCBIfam" id="TIGR03188">
    <property type="entry name" value="histidine_hisI"/>
    <property type="match status" value="1"/>
</dbReference>
<evidence type="ECO:0000256" key="1">
    <source>
        <dbReference type="ARBA" id="ARBA00001460"/>
    </source>
</evidence>
<dbReference type="InterPro" id="IPR008179">
    <property type="entry name" value="HisE"/>
</dbReference>
<comment type="similarity">
    <text evidence="3 9">Belongs to the PRA-PH family.</text>
</comment>
<evidence type="ECO:0000256" key="9">
    <source>
        <dbReference type="HAMAP-Rule" id="MF_01020"/>
    </source>
</evidence>
<comment type="catalytic activity">
    <reaction evidence="1 9">
        <text>1-(5-phospho-beta-D-ribosyl)-ATP + H2O = 1-(5-phospho-beta-D-ribosyl)-5'-AMP + diphosphate + H(+)</text>
        <dbReference type="Rhea" id="RHEA:22828"/>
        <dbReference type="ChEBI" id="CHEBI:15377"/>
        <dbReference type="ChEBI" id="CHEBI:15378"/>
        <dbReference type="ChEBI" id="CHEBI:33019"/>
        <dbReference type="ChEBI" id="CHEBI:59457"/>
        <dbReference type="ChEBI" id="CHEBI:73183"/>
        <dbReference type="EC" id="3.6.1.31"/>
    </reaction>
</comment>
<reference evidence="10" key="1">
    <citation type="journal article" date="2015" name="Proc. Natl. Acad. Sci. U.S.A.">
        <title>Bacterial clade with the ribosomal RNA operon on a small plasmid rather than the chromosome.</title>
        <authorList>
            <person name="Anda M."/>
            <person name="Ohtsubo Y."/>
            <person name="Okubo T."/>
            <person name="Sugawara M."/>
            <person name="Nagata Y."/>
            <person name="Tsuda M."/>
            <person name="Minamisawa K."/>
            <person name="Mitsui H."/>
        </authorList>
    </citation>
    <scope>NUCLEOTIDE SEQUENCE</scope>
    <source>
        <strain evidence="10">DSM 15513</strain>
    </source>
</reference>
<evidence type="ECO:0000256" key="6">
    <source>
        <dbReference type="ARBA" id="ARBA00022801"/>
    </source>
</evidence>
<dbReference type="Gene3D" id="1.10.287.1080">
    <property type="entry name" value="MazG-like"/>
    <property type="match status" value="1"/>
</dbReference>
<protein>
    <recommendedName>
        <fullName evidence="9">Phosphoribosyl-ATP pyrophosphatase</fullName>
        <shortName evidence="9">PRA-PH</shortName>
        <ecNumber evidence="9">3.6.1.31</ecNumber>
    </recommendedName>
</protein>
<dbReference type="GO" id="GO:0005524">
    <property type="term" value="F:ATP binding"/>
    <property type="evidence" value="ECO:0007669"/>
    <property type="project" value="UniProtKB-KW"/>
</dbReference>
<keyword evidence="6 9" id="KW-0378">Hydrolase</keyword>
<evidence type="ECO:0000256" key="2">
    <source>
        <dbReference type="ARBA" id="ARBA00005204"/>
    </source>
</evidence>
<proteinExistence type="inferred from homology"/>
<accession>A0A0P0Z932</accession>
<dbReference type="GO" id="GO:0005737">
    <property type="term" value="C:cytoplasm"/>
    <property type="evidence" value="ECO:0007669"/>
    <property type="project" value="UniProtKB-SubCell"/>
</dbReference>
<dbReference type="InterPro" id="IPR021130">
    <property type="entry name" value="PRib-ATP_PPHydrolase-like"/>
</dbReference>
<dbReference type="RefSeq" id="WP_007065901.1">
    <property type="nucleotide sequence ID" value="NZ_BBWO01000005.1"/>
</dbReference>
<comment type="pathway">
    <text evidence="2 9">Amino-acid biosynthesis; L-histidine biosynthesis; L-histidine from 5-phospho-alpha-D-ribose 1-diphosphate: step 2/9.</text>
</comment>
<evidence type="ECO:0000256" key="3">
    <source>
        <dbReference type="ARBA" id="ARBA00009392"/>
    </source>
</evidence>
<dbReference type="SUPFAM" id="SSF101386">
    <property type="entry name" value="all-alpha NTP pyrophosphatases"/>
    <property type="match status" value="1"/>
</dbReference>
<keyword evidence="9" id="KW-0963">Cytoplasm</keyword>
<evidence type="ECO:0000256" key="4">
    <source>
        <dbReference type="ARBA" id="ARBA00022605"/>
    </source>
</evidence>
<organism evidence="10">
    <name type="scientific">Fulvimarina pelagi</name>
    <dbReference type="NCBI Taxonomy" id="217511"/>
    <lineage>
        <taxon>Bacteria</taxon>
        <taxon>Pseudomonadati</taxon>
        <taxon>Pseudomonadota</taxon>
        <taxon>Alphaproteobacteria</taxon>
        <taxon>Hyphomicrobiales</taxon>
        <taxon>Aurantimonadaceae</taxon>
        <taxon>Fulvimarina</taxon>
    </lineage>
</organism>
<comment type="subcellular location">
    <subcellularLocation>
        <location evidence="9">Cytoplasm</location>
    </subcellularLocation>
</comment>
<dbReference type="Pfam" id="PF01503">
    <property type="entry name" value="PRA-PH"/>
    <property type="match status" value="1"/>
</dbReference>
<evidence type="ECO:0000313" key="10">
    <source>
        <dbReference type="EMBL" id="BAT31352.1"/>
    </source>
</evidence>
<evidence type="ECO:0000256" key="5">
    <source>
        <dbReference type="ARBA" id="ARBA00022741"/>
    </source>
</evidence>
<dbReference type="CDD" id="cd11534">
    <property type="entry name" value="NTP-PPase_HisIE_like"/>
    <property type="match status" value="1"/>
</dbReference>
<dbReference type="EC" id="3.6.1.31" evidence="9"/>
<keyword evidence="7 9" id="KW-0067">ATP-binding</keyword>
<dbReference type="PANTHER" id="PTHR42945">
    <property type="entry name" value="HISTIDINE BIOSYNTHESIS BIFUNCTIONAL PROTEIN"/>
    <property type="match status" value="1"/>
</dbReference>
<gene>
    <name evidence="9" type="primary">hisE</name>
</gene>
<dbReference type="NCBIfam" id="NF001613">
    <property type="entry name" value="PRK00400.1-5"/>
    <property type="match status" value="1"/>
</dbReference>
<keyword evidence="5 9" id="KW-0547">Nucleotide-binding</keyword>
<dbReference type="GO" id="GO:0000105">
    <property type="term" value="P:L-histidine biosynthetic process"/>
    <property type="evidence" value="ECO:0007669"/>
    <property type="project" value="UniProtKB-UniRule"/>
</dbReference>
<dbReference type="UniPathway" id="UPA00031">
    <property type="reaction ID" value="UER00007"/>
</dbReference>
<name>A0A0P0Z932_9HYPH</name>
<dbReference type="PANTHER" id="PTHR42945:SF1">
    <property type="entry name" value="HISTIDINE BIOSYNTHESIS BIFUNCTIONAL PROTEIN HIS7"/>
    <property type="match status" value="1"/>
</dbReference>
<dbReference type="AlphaFoldDB" id="A0A0P0Z932"/>
<keyword evidence="8 9" id="KW-0368">Histidine biosynthesis</keyword>
<keyword evidence="4 9" id="KW-0028">Amino-acid biosynthesis</keyword>
<dbReference type="HAMAP" id="MF_01020">
    <property type="entry name" value="HisE"/>
    <property type="match status" value="1"/>
</dbReference>
<dbReference type="OrthoDB" id="9814738at2"/>